<evidence type="ECO:0000313" key="2">
    <source>
        <dbReference type="EMBL" id="PQV65562.1"/>
    </source>
</evidence>
<evidence type="ECO:0000313" key="3">
    <source>
        <dbReference type="Proteomes" id="UP000237684"/>
    </source>
</evidence>
<protein>
    <submittedName>
        <fullName evidence="2">Exopolysaccharide biosynthesis protein YbjH</fullName>
    </submittedName>
</protein>
<feature type="signal peptide" evidence="1">
    <location>
        <begin position="1"/>
        <end position="29"/>
    </location>
</feature>
<accession>A0A2S8SXN1</accession>
<dbReference type="Proteomes" id="UP000237684">
    <property type="component" value="Unassembled WGS sequence"/>
</dbReference>
<organism evidence="2 3">
    <name type="scientific">Abditibacterium utsteinense</name>
    <dbReference type="NCBI Taxonomy" id="1960156"/>
    <lineage>
        <taxon>Bacteria</taxon>
        <taxon>Pseudomonadati</taxon>
        <taxon>Abditibacteriota</taxon>
        <taxon>Abditibacteriia</taxon>
        <taxon>Abditibacteriales</taxon>
        <taxon>Abditibacteriaceae</taxon>
        <taxon>Abditibacterium</taxon>
    </lineage>
</organism>
<dbReference type="OrthoDB" id="3034544at2"/>
<comment type="caution">
    <text evidence="2">The sequence shown here is derived from an EMBL/GenBank/DDBJ whole genome shotgun (WGS) entry which is preliminary data.</text>
</comment>
<evidence type="ECO:0000256" key="1">
    <source>
        <dbReference type="SAM" id="SignalP"/>
    </source>
</evidence>
<name>A0A2S8SXN1_9BACT</name>
<proteinExistence type="predicted"/>
<dbReference type="RefSeq" id="WP_123580251.1">
    <property type="nucleotide sequence ID" value="NZ_NIGF01000001.1"/>
</dbReference>
<dbReference type="EMBL" id="NIGF01000001">
    <property type="protein sequence ID" value="PQV65562.1"/>
    <property type="molecule type" value="Genomic_DNA"/>
</dbReference>
<keyword evidence="1" id="KW-0732">Signal</keyword>
<dbReference type="InParanoid" id="A0A2S8SXN1"/>
<dbReference type="AlphaFoldDB" id="A0A2S8SXN1"/>
<sequence>MKTSNMIKTSNIWIGLGALLPLTATASHAAPSSVGPTGLLNVPTTDTVPVGRFQAMLAYDRLKVGGTKISVAPIVNLEHGFGRGEVGISYFNVRGNASVKAFNAKYLLAPESAKSPAIAAGVIYLNGNTSETDLYLVTSYLFGKSRNVRATGGLLYQRPNSTSTNHFTGMAGIEFGNPQKTSFGIDYIADDVAAGRLLGAVLRQRITPDITAQIGVGNHSRLFAGVTAEFGGK</sequence>
<keyword evidence="3" id="KW-1185">Reference proteome</keyword>
<feature type="chain" id="PRO_5015525235" evidence="1">
    <location>
        <begin position="30"/>
        <end position="233"/>
    </location>
</feature>
<reference evidence="2 3" key="1">
    <citation type="journal article" date="2018" name="Syst. Appl. Microbiol.">
        <title>Abditibacterium utsteinense sp. nov., the first cultivated member of candidate phylum FBP, isolated from ice-free Antarctic soil samples.</title>
        <authorList>
            <person name="Tahon G."/>
            <person name="Tytgat B."/>
            <person name="Lebbe L."/>
            <person name="Carlier A."/>
            <person name="Willems A."/>
        </authorList>
    </citation>
    <scope>NUCLEOTIDE SEQUENCE [LARGE SCALE GENOMIC DNA]</scope>
    <source>
        <strain evidence="2 3">LMG 29911</strain>
    </source>
</reference>
<gene>
    <name evidence="2" type="ORF">B1R32_101305</name>
</gene>